<dbReference type="InterPro" id="IPR051703">
    <property type="entry name" value="NF-kappa-B_Signaling_Reg"/>
</dbReference>
<dbReference type="Gene3D" id="3.90.320.10">
    <property type="match status" value="1"/>
</dbReference>
<reference evidence="2" key="1">
    <citation type="journal article" date="2020" name="Nature">
        <title>Giant virus diversity and host interactions through global metagenomics.</title>
        <authorList>
            <person name="Schulz F."/>
            <person name="Roux S."/>
            <person name="Paez-Espino D."/>
            <person name="Jungbluth S."/>
            <person name="Walsh D.A."/>
            <person name="Denef V.J."/>
            <person name="McMahon K.D."/>
            <person name="Konstantinidis K.T."/>
            <person name="Eloe-Fadrosh E.A."/>
            <person name="Kyrpides N.C."/>
            <person name="Woyke T."/>
        </authorList>
    </citation>
    <scope>NUCLEOTIDE SEQUENCE</scope>
    <source>
        <strain evidence="2">GVMAG-M-3300027769-26</strain>
    </source>
</reference>
<dbReference type="InterPro" id="IPR011604">
    <property type="entry name" value="PDDEXK-like_dom_sf"/>
</dbReference>
<name>A0A6C0LAD4_9ZZZZ</name>
<accession>A0A6C0LAD4</accession>
<dbReference type="AlphaFoldDB" id="A0A6C0LAD4"/>
<dbReference type="InterPro" id="IPR019080">
    <property type="entry name" value="YqaJ_viral_recombinase"/>
</dbReference>
<organism evidence="2">
    <name type="scientific">viral metagenome</name>
    <dbReference type="NCBI Taxonomy" id="1070528"/>
    <lineage>
        <taxon>unclassified sequences</taxon>
        <taxon>metagenomes</taxon>
        <taxon>organismal metagenomes</taxon>
    </lineage>
</organism>
<evidence type="ECO:0000259" key="1">
    <source>
        <dbReference type="Pfam" id="PF09588"/>
    </source>
</evidence>
<dbReference type="InterPro" id="IPR017482">
    <property type="entry name" value="Lambda-type_endonuclease"/>
</dbReference>
<dbReference type="PANTHER" id="PTHR46609">
    <property type="entry name" value="EXONUCLEASE, PHAGE-TYPE/RECB, C-TERMINAL DOMAIN-CONTAINING PROTEIN"/>
    <property type="match status" value="1"/>
</dbReference>
<dbReference type="InterPro" id="IPR011335">
    <property type="entry name" value="Restrct_endonuc-II-like"/>
</dbReference>
<dbReference type="CDD" id="cd22343">
    <property type="entry name" value="PDDEXK_lambda_exonuclease-like"/>
    <property type="match status" value="1"/>
</dbReference>
<proteinExistence type="predicted"/>
<dbReference type="PANTHER" id="PTHR46609:SF6">
    <property type="entry name" value="EXONUCLEASE, PHAGE-TYPE_RECB, C-TERMINAL DOMAIN-CONTAINING PROTEIN-RELATED"/>
    <property type="match status" value="1"/>
</dbReference>
<feature type="domain" description="YqaJ viral recombinase" evidence="1">
    <location>
        <begin position="116"/>
        <end position="245"/>
    </location>
</feature>
<dbReference type="SUPFAM" id="SSF52980">
    <property type="entry name" value="Restriction endonuclease-like"/>
    <property type="match status" value="1"/>
</dbReference>
<dbReference type="NCBIfam" id="TIGR03033">
    <property type="entry name" value="phage_rel_nuc"/>
    <property type="match status" value="1"/>
</dbReference>
<protein>
    <recommendedName>
        <fullName evidence="1">YqaJ viral recombinase domain-containing protein</fullName>
    </recommendedName>
</protein>
<sequence length="387" mass="45784">MPRLTKNTKNLSNIRKNAKKKFKTLYNSNKLYKYISSYINMTDINQVNNVVDNEMIYFINNNIKDINKIEYIYKKYKDTMNIDKKAIKSRISEINNYRKVLKELVKQPIIKQRTKEWFDARENRLTASDLHDAIQDKKISDMIAKKKAKITKDNTNYNSIKALKWGTMFEPMASRIYSEVNGNVNIYEFGLICDPQNEHFGASPDGINELGIMIEIKCPYSRKIVDGYIPEKYLMQIQGQLAVCNLNECDYIECMFIALEESEYMEEFANNKDVNVKHGIIAEYISGSGEYTYLYSDGSDINKTANDNIKDIRNKIDTFNENPENNNYKFYKFTYWKLDKINTQRVLFNKSNWEDINTKIHIFWEKVERFKLLPVERIRFINDDDDD</sequence>
<evidence type="ECO:0000313" key="2">
    <source>
        <dbReference type="EMBL" id="QHU27926.1"/>
    </source>
</evidence>
<dbReference type="EMBL" id="MN740465">
    <property type="protein sequence ID" value="QHU27926.1"/>
    <property type="molecule type" value="Genomic_DNA"/>
</dbReference>
<dbReference type="Pfam" id="PF09588">
    <property type="entry name" value="YqaJ"/>
    <property type="match status" value="1"/>
</dbReference>